<proteinExistence type="predicted"/>
<accession>B7II01</accession>
<dbReference type="HOGENOM" id="CLU_3277929_0_0_0"/>
<dbReference type="AlphaFoldDB" id="B7II01"/>
<name>B7II01_THEAB</name>
<sequence>MESSKIIFQPSSNIILKHFNYFFLIKIVIKELFFLIFFKNY</sequence>
<evidence type="ECO:0000313" key="2">
    <source>
        <dbReference type="EMBL" id="ACJ75715.1"/>
    </source>
</evidence>
<keyword evidence="1" id="KW-0812">Transmembrane</keyword>
<dbReference type="STRING" id="484019.THA_1270"/>
<dbReference type="KEGG" id="taf:THA_1270"/>
<evidence type="ECO:0000256" key="1">
    <source>
        <dbReference type="SAM" id="Phobius"/>
    </source>
</evidence>
<feature type="transmembrane region" description="Helical" evidence="1">
    <location>
        <begin position="21"/>
        <end position="38"/>
    </location>
</feature>
<evidence type="ECO:0000313" key="3">
    <source>
        <dbReference type="Proteomes" id="UP000002453"/>
    </source>
</evidence>
<dbReference type="Proteomes" id="UP000002453">
    <property type="component" value="Chromosome"/>
</dbReference>
<reference evidence="2 3" key="1">
    <citation type="journal article" date="2009" name="J. Bacteriol.">
        <title>The genome of Thermosipho africanus TCF52B: lateral genetic connections to the Firmicutes and Archaea.</title>
        <authorList>
            <person name="Nesboe C.L."/>
            <person name="Bapteste E."/>
            <person name="Curtis B."/>
            <person name="Dahle H."/>
            <person name="Lopez P."/>
            <person name="Macleod D."/>
            <person name="Dlutek M."/>
            <person name="Bowman S."/>
            <person name="Zhaxybayeva O."/>
            <person name="Birkeland N.-K."/>
            <person name="Doolittle W.F."/>
        </authorList>
    </citation>
    <scope>NUCLEOTIDE SEQUENCE [LARGE SCALE GENOMIC DNA]</scope>
    <source>
        <strain evidence="2 3">TCF52B</strain>
    </source>
</reference>
<keyword evidence="1" id="KW-1133">Transmembrane helix</keyword>
<keyword evidence="1" id="KW-0472">Membrane</keyword>
<gene>
    <name evidence="2" type="ordered locus">THA_1270</name>
</gene>
<dbReference type="EMBL" id="CP001185">
    <property type="protein sequence ID" value="ACJ75715.1"/>
    <property type="molecule type" value="Genomic_DNA"/>
</dbReference>
<protein>
    <submittedName>
        <fullName evidence="2">Uncharacterized protein</fullName>
    </submittedName>
</protein>
<organism evidence="2 3">
    <name type="scientific">Thermosipho africanus (strain TCF52B)</name>
    <dbReference type="NCBI Taxonomy" id="484019"/>
    <lineage>
        <taxon>Bacteria</taxon>
        <taxon>Thermotogati</taxon>
        <taxon>Thermotogota</taxon>
        <taxon>Thermotogae</taxon>
        <taxon>Thermotogales</taxon>
        <taxon>Fervidobacteriaceae</taxon>
        <taxon>Thermosipho</taxon>
    </lineage>
</organism>
<keyword evidence="3" id="KW-1185">Reference proteome</keyword>